<comment type="caution">
    <text evidence="2">The sequence shown here is derived from an EMBL/GenBank/DDBJ whole genome shotgun (WGS) entry which is preliminary data.</text>
</comment>
<dbReference type="AlphaFoldDB" id="A0A9Q1JTM4"/>
<evidence type="ECO:0000256" key="1">
    <source>
        <dbReference type="ARBA" id="ARBA00022679"/>
    </source>
</evidence>
<dbReference type="Proteomes" id="UP001153076">
    <property type="component" value="Unassembled WGS sequence"/>
</dbReference>
<accession>A0A9Q1JTM4</accession>
<dbReference type="PANTHER" id="PTHR31896">
    <property type="entry name" value="FAMILY REGULATORY PROTEIN, PUTATIVE (AFU_ORTHOLOGUE AFUA_3G14730)-RELATED"/>
    <property type="match status" value="1"/>
</dbReference>
<dbReference type="Gene3D" id="3.30.559.10">
    <property type="entry name" value="Chloramphenicol acetyltransferase-like domain"/>
    <property type="match status" value="2"/>
</dbReference>
<proteinExistence type="predicted"/>
<dbReference type="Pfam" id="PF02458">
    <property type="entry name" value="Transferase"/>
    <property type="match status" value="1"/>
</dbReference>
<dbReference type="InterPro" id="IPR023213">
    <property type="entry name" value="CAT-like_dom_sf"/>
</dbReference>
<protein>
    <submittedName>
        <fullName evidence="2">Uncharacterized protein</fullName>
    </submittedName>
</protein>
<dbReference type="OrthoDB" id="1862401at2759"/>
<evidence type="ECO:0000313" key="3">
    <source>
        <dbReference type="Proteomes" id="UP001153076"/>
    </source>
</evidence>
<reference evidence="2" key="1">
    <citation type="submission" date="2022-04" db="EMBL/GenBank/DDBJ databases">
        <title>Carnegiea gigantea Genome sequencing and assembly v2.</title>
        <authorList>
            <person name="Copetti D."/>
            <person name="Sanderson M.J."/>
            <person name="Burquez A."/>
            <person name="Wojciechowski M.F."/>
        </authorList>
    </citation>
    <scope>NUCLEOTIDE SEQUENCE</scope>
    <source>
        <strain evidence="2">SGP5-SGP5p</strain>
        <tissue evidence="2">Aerial part</tissue>
    </source>
</reference>
<keyword evidence="1" id="KW-0808">Transferase</keyword>
<dbReference type="EMBL" id="JAKOGI010000761">
    <property type="protein sequence ID" value="KAJ8430743.1"/>
    <property type="molecule type" value="Genomic_DNA"/>
</dbReference>
<sequence>MSYTYYRYITCKEQWFSPTHHQLSSSSIDTFLVKLKHSLSLCFVHFYPLAGRIVTQRSRDDHAHVVQGPNGADDHLPIFKPSGWVQPRAQVILSGSRRICGLVRAGNRVLHFLATSLATIKDKANQKCGRFDLNIASFQAMSALLWRSITPAQN</sequence>
<name>A0A9Q1JTM4_9CARY</name>
<organism evidence="2 3">
    <name type="scientific">Carnegiea gigantea</name>
    <dbReference type="NCBI Taxonomy" id="171969"/>
    <lineage>
        <taxon>Eukaryota</taxon>
        <taxon>Viridiplantae</taxon>
        <taxon>Streptophyta</taxon>
        <taxon>Embryophyta</taxon>
        <taxon>Tracheophyta</taxon>
        <taxon>Spermatophyta</taxon>
        <taxon>Magnoliopsida</taxon>
        <taxon>eudicotyledons</taxon>
        <taxon>Gunneridae</taxon>
        <taxon>Pentapetalae</taxon>
        <taxon>Caryophyllales</taxon>
        <taxon>Cactineae</taxon>
        <taxon>Cactaceae</taxon>
        <taxon>Cactoideae</taxon>
        <taxon>Echinocereeae</taxon>
        <taxon>Carnegiea</taxon>
    </lineage>
</organism>
<keyword evidence="3" id="KW-1185">Reference proteome</keyword>
<dbReference type="InterPro" id="IPR051283">
    <property type="entry name" value="Sec_Metabolite_Acyltrans"/>
</dbReference>
<evidence type="ECO:0000313" key="2">
    <source>
        <dbReference type="EMBL" id="KAJ8430743.1"/>
    </source>
</evidence>
<dbReference type="GO" id="GO:0016740">
    <property type="term" value="F:transferase activity"/>
    <property type="evidence" value="ECO:0007669"/>
    <property type="project" value="UniProtKB-KW"/>
</dbReference>
<dbReference type="PANTHER" id="PTHR31896:SF12">
    <property type="entry name" value="HXXXD-TYPE ACYL-TRANSFERASE FAMILY PROTEIN"/>
    <property type="match status" value="1"/>
</dbReference>
<gene>
    <name evidence="2" type="ORF">Cgig2_009634</name>
</gene>